<keyword evidence="4" id="KW-1185">Reference proteome</keyword>
<dbReference type="EMBL" id="HG937516">
    <property type="protein sequence ID" value="CDN40638.1"/>
    <property type="molecule type" value="Genomic_DNA"/>
</dbReference>
<feature type="domain" description="Lipoprotein-associated type-17" evidence="2">
    <location>
        <begin position="296"/>
        <end position="401"/>
    </location>
</feature>
<evidence type="ECO:0000259" key="2">
    <source>
        <dbReference type="Pfam" id="PF04200"/>
    </source>
</evidence>
<dbReference type="Pfam" id="PF01732">
    <property type="entry name" value="Mycop_pep_DUF31"/>
    <property type="match status" value="1"/>
</dbReference>
<name>A0A292IIW3_9MOLU</name>
<sequence length="711" mass="80283">MKIIKFKKKNLIASLTIAIPLITTITSTCSIGVRENNGQDRESSETENKLQANDNKSVQIAKEFFNKIKNTSVSTFDYNANKRAKIIAKTINSSHTVNRQIKDDDKKIPEKPTGFDYEISAVANDRQGTITVKIALKKDNKYYNPITGIQGWIRFGNTKDIVINGYDKYEGDLIVNHFNQINSQVVTVDANKDKLPSAVLSAIGNHSINDLKKINALIKDYQIPSPLNGYEYEISATANDNNRTITFQIALKKGNKYYHPLTGDESLSKNGNTKEIVISGYLKTERNEKMMIVDHFKKIPSKATTIDINKQKLPSTITNVKKDQQITNLQKANALIKDHKIPAVLDGYTYDISVDNSDAEGIIIIKVALKKGNQYYSPNTGGQSQTKDGNTKEILISGFATTEKTLSPMNDPYKFIYQNSFSLSYEHHFKNNKGITATSWFGTGWLFDYSYVDKASPTDPNYTVIVFIATNHHVTSRLNNKTANFKLSRYDNQKNVFEQKKLVNKPEVFYQASGVLKGDKKPSIDFSVLKLTLKHTTKQTEENKIIDNWLTPAIENLKKYQNYLELFAAQLPTRSANFYIGGYPYSARLKRPVLKFNDLVQNGKGQAMGKWCFIDCNHKTNYYRSFYVANSHLGQGASGSLIAWMNKDKPVITGIYSGTAVYKQNGVVKQTNYGLAETLIQKNKFDLIGGTNHRSYKQVLAEKKIKTHFFQ</sequence>
<dbReference type="Proteomes" id="UP000261764">
    <property type="component" value="Chromosome I"/>
</dbReference>
<dbReference type="InterPro" id="IPR007326">
    <property type="entry name" value="Lipoprotein-assoc_dom"/>
</dbReference>
<feature type="domain" description="Lipoprotein-associated type-17" evidence="2">
    <location>
        <begin position="65"/>
        <end position="166"/>
    </location>
</feature>
<feature type="domain" description="DUF31" evidence="1">
    <location>
        <begin position="410"/>
        <end position="588"/>
    </location>
</feature>
<dbReference type="AlphaFoldDB" id="A0A292IIW3"/>
<accession>A0A292IIW3</accession>
<dbReference type="InterPro" id="IPR022382">
    <property type="entry name" value="Mycoplasma_peptidase_DUF31"/>
</dbReference>
<evidence type="ECO:0008006" key="5">
    <source>
        <dbReference type="Google" id="ProtNLM"/>
    </source>
</evidence>
<gene>
    <name evidence="3" type="ORF">MAMA39_05200</name>
</gene>
<evidence type="ECO:0000313" key="4">
    <source>
        <dbReference type="Proteomes" id="UP000261764"/>
    </source>
</evidence>
<evidence type="ECO:0000259" key="1">
    <source>
        <dbReference type="Pfam" id="PF01732"/>
    </source>
</evidence>
<dbReference type="Pfam" id="PF04200">
    <property type="entry name" value="Lipoprotein_17"/>
    <property type="match status" value="3"/>
</dbReference>
<organism evidence="3 4">
    <name type="scientific">Mycoplasma amphoriforme A39</name>
    <dbReference type="NCBI Taxonomy" id="572419"/>
    <lineage>
        <taxon>Bacteria</taxon>
        <taxon>Bacillati</taxon>
        <taxon>Mycoplasmatota</taxon>
        <taxon>Mollicutes</taxon>
        <taxon>Mycoplasmataceae</taxon>
        <taxon>Mycoplasma</taxon>
    </lineage>
</organism>
<dbReference type="RefSeq" id="WP_343251265.1">
    <property type="nucleotide sequence ID" value="NZ_HG937516.1"/>
</dbReference>
<evidence type="ECO:0000313" key="3">
    <source>
        <dbReference type="EMBL" id="CDN40638.1"/>
    </source>
</evidence>
<feature type="domain" description="Lipoprotein-associated type-17" evidence="2">
    <location>
        <begin position="178"/>
        <end position="283"/>
    </location>
</feature>
<dbReference type="KEGG" id="mamp:MAMA39_05200"/>
<protein>
    <recommendedName>
        <fullName evidence="5">DUF31 domain-containing protein</fullName>
    </recommendedName>
</protein>
<proteinExistence type="predicted"/>
<reference evidence="3 4" key="1">
    <citation type="journal article" date="2015" name="Clin. Infect. Dis.">
        <title>Genomic Investigations unmask Mycoplasma amphoriforme, a new respiratory pathogen.</title>
        <authorList>
            <person name="Gillespie S.H."/>
            <person name="Ling C.L."/>
            <person name="Oravcova K."/>
            <person name="Pinheiro M."/>
            <person name="Wells L."/>
            <person name="Bryant J.M."/>
            <person name="McHugh T.D."/>
            <person name="Bebear C."/>
            <person name="Webster D."/>
            <person name="Harris S.R."/>
            <person name="Seth-Smith H.M."/>
            <person name="Thomson N.R."/>
        </authorList>
    </citation>
    <scope>NUCLEOTIDE SEQUENCE [LARGE SCALE GENOMIC DNA]</scope>
    <source>
        <strain evidence="3 4">A39</strain>
    </source>
</reference>